<protein>
    <submittedName>
        <fullName evidence="2">Ribonuclease BN, tRNA processing enzyme</fullName>
    </submittedName>
</protein>
<dbReference type="SUPFAM" id="SSF56281">
    <property type="entry name" value="Metallo-hydrolase/oxidoreductase"/>
    <property type="match status" value="1"/>
</dbReference>
<sequence length="260" mass="28610">MTEKPQSLPIVFYGAAGWFGNQFGCTNCVGVFPNETDAILFDMGTGAGKIDKGNLRGKNLTLVLSHLHLDHCYGLHILPLFQPASLTILIHEDLKPHLETLFSFPFMRSGHAQEFPVHIRAVRDSRVDCAGFDLKTRALQHNTPVIGARLQCGDVSVSYCVDSVLCDNLLELARDCDVLIIESGSREEGKTKGAHLGLSDLRTVLRQTRARKVIVTHFSPVNYPNLESRERLLSALEGTHGEIKMAYDGLTVGSPAMGRE</sequence>
<dbReference type="InterPro" id="IPR001279">
    <property type="entry name" value="Metallo-B-lactamas"/>
</dbReference>
<dbReference type="PANTHER" id="PTHR46018">
    <property type="entry name" value="ZINC PHOSPHODIESTERASE ELAC PROTEIN 1"/>
    <property type="match status" value="1"/>
</dbReference>
<dbReference type="EMBL" id="CAADFK010000084">
    <property type="protein sequence ID" value="VFK15817.1"/>
    <property type="molecule type" value="Genomic_DNA"/>
</dbReference>
<feature type="domain" description="Metallo-beta-lactamase" evidence="1">
    <location>
        <begin position="25"/>
        <end position="217"/>
    </location>
</feature>
<dbReference type="AlphaFoldDB" id="A0A450WFJ8"/>
<proteinExistence type="predicted"/>
<name>A0A450WFJ8_9GAMM</name>
<gene>
    <name evidence="2" type="ORF">BECKLPF1236B_GA0070989_108414</name>
</gene>
<organism evidence="2">
    <name type="scientific">Candidatus Kentrum sp. LPFa</name>
    <dbReference type="NCBI Taxonomy" id="2126335"/>
    <lineage>
        <taxon>Bacteria</taxon>
        <taxon>Pseudomonadati</taxon>
        <taxon>Pseudomonadota</taxon>
        <taxon>Gammaproteobacteria</taxon>
        <taxon>Candidatus Kentrum</taxon>
    </lineage>
</organism>
<accession>A0A450WFJ8</accession>
<dbReference type="PANTHER" id="PTHR46018:SF4">
    <property type="entry name" value="METALLO-HYDROLASE YHFI-RELATED"/>
    <property type="match status" value="1"/>
</dbReference>
<dbReference type="Gene3D" id="3.60.15.10">
    <property type="entry name" value="Ribonuclease Z/Hydroxyacylglutathione hydrolase-like"/>
    <property type="match status" value="1"/>
</dbReference>
<dbReference type="GO" id="GO:0042781">
    <property type="term" value="F:3'-tRNA processing endoribonuclease activity"/>
    <property type="evidence" value="ECO:0007669"/>
    <property type="project" value="TreeGrafter"/>
</dbReference>
<dbReference type="SMART" id="SM00849">
    <property type="entry name" value="Lactamase_B"/>
    <property type="match status" value="1"/>
</dbReference>
<dbReference type="InterPro" id="IPR036866">
    <property type="entry name" value="RibonucZ/Hydroxyglut_hydro"/>
</dbReference>
<dbReference type="Pfam" id="PF12706">
    <property type="entry name" value="Lactamase_B_2"/>
    <property type="match status" value="1"/>
</dbReference>
<evidence type="ECO:0000259" key="1">
    <source>
        <dbReference type="SMART" id="SM00849"/>
    </source>
</evidence>
<reference evidence="2" key="1">
    <citation type="submission" date="2019-02" db="EMBL/GenBank/DDBJ databases">
        <authorList>
            <person name="Gruber-Vodicka R. H."/>
            <person name="Seah K. B. B."/>
        </authorList>
    </citation>
    <scope>NUCLEOTIDE SEQUENCE</scope>
    <source>
        <strain evidence="2">BECK_S313</strain>
    </source>
</reference>
<evidence type="ECO:0000313" key="2">
    <source>
        <dbReference type="EMBL" id="VFK15817.1"/>
    </source>
</evidence>